<dbReference type="GO" id="GO:0030145">
    <property type="term" value="F:manganese ion binding"/>
    <property type="evidence" value="ECO:0007669"/>
    <property type="project" value="InterPro"/>
</dbReference>
<protein>
    <recommendedName>
        <fullName evidence="6">Cytosol aminopeptidase domain-containing protein</fullName>
    </recommendedName>
</protein>
<dbReference type="PANTHER" id="PTHR11963:SF48">
    <property type="entry name" value="DIPEPTIDASE B, ISOFORM A"/>
    <property type="match status" value="1"/>
</dbReference>
<gene>
    <name evidence="8" type="ORF">g.16738</name>
    <name evidence="7" type="ORF">g.16739</name>
</gene>
<accession>A0A1B6MIJ7</accession>
<reference evidence="8" key="1">
    <citation type="submission" date="2015-11" db="EMBL/GenBank/DDBJ databases">
        <title>De novo transcriptome assembly of four potential Pierce s Disease insect vectors from Arizona vineyards.</title>
        <authorList>
            <person name="Tassone E.E."/>
        </authorList>
    </citation>
    <scope>NUCLEOTIDE SEQUENCE</scope>
</reference>
<evidence type="ECO:0000256" key="3">
    <source>
        <dbReference type="ARBA" id="ARBA00022670"/>
    </source>
</evidence>
<dbReference type="EMBL" id="GEBQ01025939">
    <property type="protein sequence ID" value="JAT14038.1"/>
    <property type="molecule type" value="Transcribed_RNA"/>
</dbReference>
<keyword evidence="3" id="KW-0645">Protease</keyword>
<organism evidence="8">
    <name type="scientific">Graphocephala atropunctata</name>
    <dbReference type="NCBI Taxonomy" id="36148"/>
    <lineage>
        <taxon>Eukaryota</taxon>
        <taxon>Metazoa</taxon>
        <taxon>Ecdysozoa</taxon>
        <taxon>Arthropoda</taxon>
        <taxon>Hexapoda</taxon>
        <taxon>Insecta</taxon>
        <taxon>Pterygota</taxon>
        <taxon>Neoptera</taxon>
        <taxon>Paraneoptera</taxon>
        <taxon>Hemiptera</taxon>
        <taxon>Auchenorrhyncha</taxon>
        <taxon>Membracoidea</taxon>
        <taxon>Cicadellidae</taxon>
        <taxon>Cicadellinae</taxon>
        <taxon>Cicadellini</taxon>
        <taxon>Graphocephala</taxon>
    </lineage>
</organism>
<proteinExistence type="inferred from homology"/>
<evidence type="ECO:0000259" key="6">
    <source>
        <dbReference type="PROSITE" id="PS00631"/>
    </source>
</evidence>
<dbReference type="Pfam" id="PF00883">
    <property type="entry name" value="Peptidase_M17"/>
    <property type="match status" value="1"/>
</dbReference>
<evidence type="ECO:0000256" key="4">
    <source>
        <dbReference type="ARBA" id="ARBA00022801"/>
    </source>
</evidence>
<dbReference type="InterPro" id="IPR000819">
    <property type="entry name" value="Peptidase_M17_C"/>
</dbReference>
<feature type="domain" description="Cytosol aminopeptidase" evidence="6">
    <location>
        <begin position="345"/>
        <end position="352"/>
    </location>
</feature>
<evidence type="ECO:0000256" key="2">
    <source>
        <dbReference type="ARBA" id="ARBA00022438"/>
    </source>
</evidence>
<keyword evidence="2" id="KW-0031">Aminopeptidase</keyword>
<comment type="similarity">
    <text evidence="1">Belongs to the peptidase M17 family.</text>
</comment>
<dbReference type="PRINTS" id="PR00481">
    <property type="entry name" value="LAMNOPPTDASE"/>
</dbReference>
<dbReference type="PANTHER" id="PTHR11963">
    <property type="entry name" value="LEUCINE AMINOPEPTIDASE-RELATED"/>
    <property type="match status" value="1"/>
</dbReference>
<evidence type="ECO:0000256" key="5">
    <source>
        <dbReference type="SAM" id="MobiDB-lite"/>
    </source>
</evidence>
<evidence type="ECO:0000313" key="8">
    <source>
        <dbReference type="EMBL" id="JAT35731.1"/>
    </source>
</evidence>
<dbReference type="PROSITE" id="PS00631">
    <property type="entry name" value="CYTOSOL_AP"/>
    <property type="match status" value="1"/>
</dbReference>
<dbReference type="Gene3D" id="3.40.630.10">
    <property type="entry name" value="Zn peptidases"/>
    <property type="match status" value="1"/>
</dbReference>
<dbReference type="CDD" id="cd00433">
    <property type="entry name" value="Peptidase_M17"/>
    <property type="match status" value="1"/>
</dbReference>
<feature type="region of interest" description="Disordered" evidence="5">
    <location>
        <begin position="436"/>
        <end position="462"/>
    </location>
</feature>
<evidence type="ECO:0000256" key="1">
    <source>
        <dbReference type="ARBA" id="ARBA00009528"/>
    </source>
</evidence>
<dbReference type="InterPro" id="IPR011356">
    <property type="entry name" value="Leucine_aapep/pepB"/>
</dbReference>
<name>A0A1B6MIJ7_9HEMI</name>
<feature type="compositionally biased region" description="Polar residues" evidence="5">
    <location>
        <begin position="446"/>
        <end position="456"/>
    </location>
</feature>
<sequence length="516" mass="55718">MSTLLGYMVSTEKNLTTSEYDGIVYVSSQPPELDKSAPDQIKDALLKAVKIDGALFSEGGLMEVNLPAGRMVYSPTGPLSDYHDVRSFGEAAKKGIMRALSAKFKLPLLVFNPDPKFPDCDLVTILGALEALYMNIQWREDCPDKSPKVNNLGVWSPDYNKLVETVKLANILESGRIVARDIADCDPERMAPPRVEMYVRHTFTSGCGISITVESDEDKLVKDYPLYAAVNRAASVIERHKGRIIYLQYDPPGPVNNTLLLVGKGVTYDTGGADIKAGGVMAGMSRDKCGAAAVAGFMKVVAEMKPQNLKVVGAMSMVRNSVGENCYVADEVIRARSGVRVRINNTDAEGRMIMADVLCHMKELVEKNEAAVNPHLYTIATLTGHAVLAVGDGYSLAMDNGPANKDQEATKLHEAGEAVGDLVEISRLRREDFAFHQGKSEGDDLSQANNEPSSRTPRGHQGPAAFLIMASGLDKHGLESCLPIKYTHLDIAGGAGRLPGPATAAPVLALARRYLL</sequence>
<dbReference type="EMBL" id="GEBQ01004246">
    <property type="protein sequence ID" value="JAT35731.1"/>
    <property type="molecule type" value="Transcribed_RNA"/>
</dbReference>
<keyword evidence="4" id="KW-0378">Hydrolase</keyword>
<dbReference type="GO" id="GO:0005737">
    <property type="term" value="C:cytoplasm"/>
    <property type="evidence" value="ECO:0007669"/>
    <property type="project" value="InterPro"/>
</dbReference>
<dbReference type="GO" id="GO:0006508">
    <property type="term" value="P:proteolysis"/>
    <property type="evidence" value="ECO:0007669"/>
    <property type="project" value="UniProtKB-KW"/>
</dbReference>
<dbReference type="AlphaFoldDB" id="A0A1B6MIJ7"/>
<dbReference type="SUPFAM" id="SSF53187">
    <property type="entry name" value="Zn-dependent exopeptidases"/>
    <property type="match status" value="1"/>
</dbReference>
<dbReference type="GO" id="GO:0070006">
    <property type="term" value="F:metalloaminopeptidase activity"/>
    <property type="evidence" value="ECO:0007669"/>
    <property type="project" value="InterPro"/>
</dbReference>
<evidence type="ECO:0000313" key="7">
    <source>
        <dbReference type="EMBL" id="JAT14038.1"/>
    </source>
</evidence>